<feature type="region of interest" description="Disordered" evidence="1">
    <location>
        <begin position="291"/>
        <end position="330"/>
    </location>
</feature>
<feature type="compositionally biased region" description="Polar residues" evidence="1">
    <location>
        <begin position="316"/>
        <end position="328"/>
    </location>
</feature>
<dbReference type="Proteomes" id="UP000268535">
    <property type="component" value="Unassembled WGS sequence"/>
</dbReference>
<feature type="region of interest" description="Disordered" evidence="1">
    <location>
        <begin position="495"/>
        <end position="518"/>
    </location>
</feature>
<organism evidence="2 3">
    <name type="scientific">Caulochytrium protostelioides</name>
    <dbReference type="NCBI Taxonomy" id="1555241"/>
    <lineage>
        <taxon>Eukaryota</taxon>
        <taxon>Fungi</taxon>
        <taxon>Fungi incertae sedis</taxon>
        <taxon>Chytridiomycota</taxon>
        <taxon>Chytridiomycota incertae sedis</taxon>
        <taxon>Chytridiomycetes</taxon>
        <taxon>Caulochytriales</taxon>
        <taxon>Caulochytriaceae</taxon>
        <taxon>Caulochytrium</taxon>
    </lineage>
</organism>
<reference evidence="3" key="1">
    <citation type="journal article" date="2018" name="Nat. Microbiol.">
        <title>Leveraging single-cell genomics to expand the fungal tree of life.</title>
        <authorList>
            <person name="Ahrendt S.R."/>
            <person name="Quandt C.A."/>
            <person name="Ciobanu D."/>
            <person name="Clum A."/>
            <person name="Salamov A."/>
            <person name="Andreopoulos B."/>
            <person name="Cheng J.F."/>
            <person name="Woyke T."/>
            <person name="Pelin A."/>
            <person name="Henrissat B."/>
            <person name="Reynolds N.K."/>
            <person name="Benny G.L."/>
            <person name="Smith M.E."/>
            <person name="James T.Y."/>
            <person name="Grigoriev I.V."/>
        </authorList>
    </citation>
    <scope>NUCLEOTIDE SEQUENCE [LARGE SCALE GENOMIC DNA]</scope>
    <source>
        <strain evidence="3">ATCC 52028</strain>
    </source>
</reference>
<sequence>MGATEFFKDYSALALNLYREWLQIEDLRSRYLDRILELEVFWFYLNAYLSWYGKEPANAYAQAKVIKLQDTEKILRTTLMAAHGITLEANQSDEGWSKGVLLERLIKDFSSDRFHKKYRYRKTPHFADSLLMQVMDARSWIDGKSHQAHLDPTDGQNSQIEFQKNQREVTASMAKAAGSALRNALLSDPKYQKEAAFSNHAWRVKFDVRTLAELAGYLESFVQHHRPVEIDDQHLSNFKEAMAALKNEIAVVVPSYLQVKNHLPNLDVGVRAAALDPDFFSIGPLKDITIGSTTQHDPVDDRGQGPVAKAGPSHAFSPTVNHTDNTAGDLNRSADDHHIGSDEMMFNYGAFGNEVTPTPGGPSQAQLSHGMDTSPGDPDFLSDMWSQDGNTGGYGNEAREKYLQQWAAQNGGILPDAAFADNLDDAASPPLPPSPHPNTLSHALSPARSIENGDVSDDTAGNNVYDMLAGEHNPLANDPGIGSDDLFDYDAYVERLTPTPGGPSPAQLSHGMDTSPSGPDIFPDQFLTGGHSEDESMHNYMLQMAAYGVTVSPPELIEHNVGGGASPALHPSPHLNAPSRLPSPPPPTSRTLAESFGKFRPK</sequence>
<evidence type="ECO:0000313" key="2">
    <source>
        <dbReference type="EMBL" id="RKO96313.1"/>
    </source>
</evidence>
<feature type="region of interest" description="Disordered" evidence="1">
    <location>
        <begin position="422"/>
        <end position="444"/>
    </location>
</feature>
<accession>A0A4P9WVH5</accession>
<feature type="region of interest" description="Disordered" evidence="1">
    <location>
        <begin position="355"/>
        <end position="396"/>
    </location>
</feature>
<evidence type="ECO:0000313" key="3">
    <source>
        <dbReference type="Proteomes" id="UP000268535"/>
    </source>
</evidence>
<protein>
    <submittedName>
        <fullName evidence="2">Uncharacterized protein</fullName>
    </submittedName>
</protein>
<dbReference type="AlphaFoldDB" id="A0A4P9WVH5"/>
<feature type="region of interest" description="Disordered" evidence="1">
    <location>
        <begin position="558"/>
        <end position="602"/>
    </location>
</feature>
<name>A0A4P9WVH5_9FUNG</name>
<dbReference type="EMBL" id="ML010089">
    <property type="protein sequence ID" value="RKO96313.1"/>
    <property type="molecule type" value="Genomic_DNA"/>
</dbReference>
<proteinExistence type="predicted"/>
<gene>
    <name evidence="2" type="ORF">CAUPRSCDRAFT_11994</name>
</gene>
<evidence type="ECO:0000256" key="1">
    <source>
        <dbReference type="SAM" id="MobiDB-lite"/>
    </source>
</evidence>